<dbReference type="Gene3D" id="3.60.21.10">
    <property type="match status" value="1"/>
</dbReference>
<reference evidence="3 4" key="2">
    <citation type="submission" date="2019-05" db="EMBL/GenBank/DDBJ databases">
        <authorList>
            <person name="Suflita J.M."/>
            <person name="Marks C.R."/>
        </authorList>
    </citation>
    <scope>NUCLEOTIDE SEQUENCE [LARGE SCALE GENOMIC DNA]</scope>
    <source>
        <strain evidence="3 4">ALDC</strain>
    </source>
</reference>
<dbReference type="CDD" id="cd00838">
    <property type="entry name" value="MPP_superfamily"/>
    <property type="match status" value="1"/>
</dbReference>
<organism evidence="3 4">
    <name type="scientific">Desulfoglaeba alkanexedens ALDC</name>
    <dbReference type="NCBI Taxonomy" id="980445"/>
    <lineage>
        <taxon>Bacteria</taxon>
        <taxon>Pseudomonadati</taxon>
        <taxon>Thermodesulfobacteriota</taxon>
        <taxon>Syntrophobacteria</taxon>
        <taxon>Syntrophobacterales</taxon>
        <taxon>Syntrophobacteraceae</taxon>
        <taxon>Desulfoglaeba</taxon>
    </lineage>
</organism>
<accession>A0A4P8L1L2</accession>
<comment type="similarity">
    <text evidence="1">Belongs to the metallophosphoesterase superfamily. YfcE family.</text>
</comment>
<dbReference type="InterPro" id="IPR024654">
    <property type="entry name" value="Calcineurin-like_PHP_lpxH"/>
</dbReference>
<dbReference type="PANTHER" id="PTHR42850:SF2">
    <property type="entry name" value="BLL5683 PROTEIN"/>
    <property type="match status" value="1"/>
</dbReference>
<dbReference type="InterPro" id="IPR029052">
    <property type="entry name" value="Metallo-depent_PP-like"/>
</dbReference>
<dbReference type="PANTHER" id="PTHR42850">
    <property type="entry name" value="METALLOPHOSPHOESTERASE"/>
    <property type="match status" value="1"/>
</dbReference>
<dbReference type="InterPro" id="IPR050126">
    <property type="entry name" value="Ap4A_hydrolase"/>
</dbReference>
<dbReference type="OrthoDB" id="9813918at2"/>
<dbReference type="GO" id="GO:0005737">
    <property type="term" value="C:cytoplasm"/>
    <property type="evidence" value="ECO:0007669"/>
    <property type="project" value="TreeGrafter"/>
</dbReference>
<dbReference type="SUPFAM" id="SSF56300">
    <property type="entry name" value="Metallo-dependent phosphatases"/>
    <property type="match status" value="1"/>
</dbReference>
<dbReference type="GO" id="GO:0016791">
    <property type="term" value="F:phosphatase activity"/>
    <property type="evidence" value="ECO:0007669"/>
    <property type="project" value="TreeGrafter"/>
</dbReference>
<evidence type="ECO:0000313" key="3">
    <source>
        <dbReference type="EMBL" id="QCQ21660.1"/>
    </source>
</evidence>
<dbReference type="Proteomes" id="UP000298602">
    <property type="component" value="Chromosome"/>
</dbReference>
<dbReference type="PIRSF" id="PIRSF000883">
    <property type="entry name" value="Pesterase_MJ0912"/>
    <property type="match status" value="1"/>
</dbReference>
<dbReference type="RefSeq" id="WP_137423629.1">
    <property type="nucleotide sequence ID" value="NZ_CP040098.1"/>
</dbReference>
<dbReference type="AlphaFoldDB" id="A0A4P8L1L2"/>
<dbReference type="Pfam" id="PF12850">
    <property type="entry name" value="Metallophos_2"/>
    <property type="match status" value="1"/>
</dbReference>
<sequence length="241" mass="27464">MRLAVLSDIHGNLEAFQEVLKDLDALRPDRVVCLGDAVGYGPDPDAVLEIIVRRRIPCVMGNHELGLIDPRTLSWFNASARRSLEITRTLLPPERFDEIRSWKRALRQDGALFVHGCPPDNVHRYLIEFTKDELPNLFDQFEEDICFVGHTHLLELVSWNGKALRVTPLALGETRLEEGYRHIVNVGSVGQPRDGTNSAKYVIWDRERQALEVRGVPYDIRTTAEKILRIGLPSINAVRLW</sequence>
<reference evidence="3 4" key="1">
    <citation type="submission" date="2019-05" db="EMBL/GenBank/DDBJ databases">
        <title>The Complete Genome Sequence of the n-alkane-degrading Desulfoglaeba alkanexedens ALDC reveals multiple alkylsuccinate synthase gene clusters.</title>
        <authorList>
            <person name="Callaghan A.V."/>
            <person name="Davidova I.A."/>
            <person name="Duncan K.E."/>
            <person name="Morris B."/>
            <person name="McInerney M.J."/>
        </authorList>
    </citation>
    <scope>NUCLEOTIDE SEQUENCE [LARGE SCALE GENOMIC DNA]</scope>
    <source>
        <strain evidence="3 4">ALDC</strain>
    </source>
</reference>
<proteinExistence type="inferred from homology"/>
<protein>
    <submittedName>
        <fullName evidence="3">Metallophosphoesterase</fullName>
    </submittedName>
</protein>
<dbReference type="InterPro" id="IPR011152">
    <property type="entry name" value="Pesterase_MJ0912"/>
</dbReference>
<name>A0A4P8L1L2_9BACT</name>
<keyword evidence="4" id="KW-1185">Reference proteome</keyword>
<dbReference type="EMBL" id="CP040098">
    <property type="protein sequence ID" value="QCQ21660.1"/>
    <property type="molecule type" value="Genomic_DNA"/>
</dbReference>
<evidence type="ECO:0000259" key="2">
    <source>
        <dbReference type="Pfam" id="PF12850"/>
    </source>
</evidence>
<feature type="domain" description="Calcineurin-like phosphoesterase" evidence="2">
    <location>
        <begin position="1"/>
        <end position="205"/>
    </location>
</feature>
<evidence type="ECO:0000313" key="4">
    <source>
        <dbReference type="Proteomes" id="UP000298602"/>
    </source>
</evidence>
<dbReference type="KEGG" id="dax:FDQ92_05375"/>
<gene>
    <name evidence="3" type="ORF">FDQ92_05375</name>
</gene>
<evidence type="ECO:0000256" key="1">
    <source>
        <dbReference type="ARBA" id="ARBA00008950"/>
    </source>
</evidence>